<organism evidence="2 3">
    <name type="scientific">Armillaria novae-zelandiae</name>
    <dbReference type="NCBI Taxonomy" id="153914"/>
    <lineage>
        <taxon>Eukaryota</taxon>
        <taxon>Fungi</taxon>
        <taxon>Dikarya</taxon>
        <taxon>Basidiomycota</taxon>
        <taxon>Agaricomycotina</taxon>
        <taxon>Agaricomycetes</taxon>
        <taxon>Agaricomycetidae</taxon>
        <taxon>Agaricales</taxon>
        <taxon>Marasmiineae</taxon>
        <taxon>Physalacriaceae</taxon>
        <taxon>Armillaria</taxon>
    </lineage>
</organism>
<comment type="caution">
    <text evidence="2">The sequence shown here is derived from an EMBL/GenBank/DDBJ whole genome shotgun (WGS) entry which is preliminary data.</text>
</comment>
<dbReference type="AlphaFoldDB" id="A0AA39UIK2"/>
<dbReference type="Pfam" id="PF00724">
    <property type="entry name" value="Oxidored_FMN"/>
    <property type="match status" value="1"/>
</dbReference>
<evidence type="ECO:0000259" key="1">
    <source>
        <dbReference type="Pfam" id="PF00724"/>
    </source>
</evidence>
<proteinExistence type="predicted"/>
<dbReference type="Gene3D" id="3.20.20.70">
    <property type="entry name" value="Aldolase class I"/>
    <property type="match status" value="1"/>
</dbReference>
<protein>
    <recommendedName>
        <fullName evidence="1">NADH:flavin oxidoreductase/NADH oxidase N-terminal domain-containing protein</fullName>
    </recommendedName>
</protein>
<name>A0AA39UIK2_9AGAR</name>
<reference evidence="2" key="1">
    <citation type="submission" date="2023-06" db="EMBL/GenBank/DDBJ databases">
        <authorList>
            <consortium name="Lawrence Berkeley National Laboratory"/>
            <person name="Ahrendt S."/>
            <person name="Sahu N."/>
            <person name="Indic B."/>
            <person name="Wong-Bajracharya J."/>
            <person name="Merenyi Z."/>
            <person name="Ke H.-M."/>
            <person name="Monk M."/>
            <person name="Kocsube S."/>
            <person name="Drula E."/>
            <person name="Lipzen A."/>
            <person name="Balint B."/>
            <person name="Henrissat B."/>
            <person name="Andreopoulos B."/>
            <person name="Martin F.M."/>
            <person name="Harder C.B."/>
            <person name="Rigling D."/>
            <person name="Ford K.L."/>
            <person name="Foster G.D."/>
            <person name="Pangilinan J."/>
            <person name="Papanicolaou A."/>
            <person name="Barry K."/>
            <person name="LaButti K."/>
            <person name="Viragh M."/>
            <person name="Koriabine M."/>
            <person name="Yan M."/>
            <person name="Riley R."/>
            <person name="Champramary S."/>
            <person name="Plett K.L."/>
            <person name="Tsai I.J."/>
            <person name="Slot J."/>
            <person name="Sipos G."/>
            <person name="Plett J."/>
            <person name="Nagy L.G."/>
            <person name="Grigoriev I.V."/>
        </authorList>
    </citation>
    <scope>NUCLEOTIDE SEQUENCE</scope>
    <source>
        <strain evidence="2">ICMP 16352</strain>
    </source>
</reference>
<accession>A0AA39UIK2</accession>
<dbReference type="SUPFAM" id="SSF51395">
    <property type="entry name" value="FMN-linked oxidoreductases"/>
    <property type="match status" value="1"/>
</dbReference>
<dbReference type="InterPro" id="IPR001155">
    <property type="entry name" value="OxRdtase_FMN_N"/>
</dbReference>
<evidence type="ECO:0000313" key="3">
    <source>
        <dbReference type="Proteomes" id="UP001175227"/>
    </source>
</evidence>
<dbReference type="CDD" id="cd02933">
    <property type="entry name" value="OYE_like_FMN"/>
    <property type="match status" value="1"/>
</dbReference>
<dbReference type="InterPro" id="IPR013785">
    <property type="entry name" value="Aldolase_TIM"/>
</dbReference>
<dbReference type="GO" id="GO:0010181">
    <property type="term" value="F:FMN binding"/>
    <property type="evidence" value="ECO:0007669"/>
    <property type="project" value="InterPro"/>
</dbReference>
<dbReference type="InterPro" id="IPR045247">
    <property type="entry name" value="Oye-like"/>
</dbReference>
<dbReference type="PANTHER" id="PTHR22893:SF91">
    <property type="entry name" value="NADPH DEHYDROGENASE 2-RELATED"/>
    <property type="match status" value="1"/>
</dbReference>
<dbReference type="Proteomes" id="UP001175227">
    <property type="component" value="Unassembled WGS sequence"/>
</dbReference>
<dbReference type="PANTHER" id="PTHR22893">
    <property type="entry name" value="NADH OXIDOREDUCTASE-RELATED"/>
    <property type="match status" value="1"/>
</dbReference>
<feature type="domain" description="NADH:flavin oxidoreductase/NADH oxidase N-terminal" evidence="1">
    <location>
        <begin position="23"/>
        <end position="367"/>
    </location>
</feature>
<keyword evidence="3" id="KW-1185">Reference proteome</keyword>
<sequence>MAAAQCLNLLTYFTMSDPQLHALFQPLQLGSITLKNRVFMSSMTRNRSIPTNVPNDIMVEYYRQRAAGGAGLIIAEGILISQQGTEWQNAPGIWSKEQTTGWKKITDVVHAEGSAIYAQLWHLGRVSHPDAPEQVASGSPVYAPSAISARGGKFRFLPGVPGYVTPTAIENPRDIISVFKQAAINAKNAGFDGIEIHAANGYLIPQFLDNTSNHRTDEWGGSVENRSRFGLEVLQAVIDVWGADRVGIKLNPTGGYNDVGMPLEETLHTFNYFISEVDKLKIAYVTLVRYAEFLDPIIDGSHRAVKHDVISTYAHLLKNALVFGNAAFTGEEAARYVSEGKLAGVFFGVPWIAHPDFAKRLQYGKPLDGHLDFTTLYGLERDMETEKKGYIDYPPAQY</sequence>
<gene>
    <name evidence="2" type="ORF">IW261DRAFT_1477213</name>
</gene>
<dbReference type="EMBL" id="JAUEPR010000010">
    <property type="protein sequence ID" value="KAK0480300.1"/>
    <property type="molecule type" value="Genomic_DNA"/>
</dbReference>
<dbReference type="GO" id="GO:0016491">
    <property type="term" value="F:oxidoreductase activity"/>
    <property type="evidence" value="ECO:0007669"/>
    <property type="project" value="InterPro"/>
</dbReference>
<evidence type="ECO:0000313" key="2">
    <source>
        <dbReference type="EMBL" id="KAK0480300.1"/>
    </source>
</evidence>